<dbReference type="HOGENOM" id="CLU_713283_0_0_4"/>
<protein>
    <submittedName>
        <fullName evidence="4">VacJ-like protein</fullName>
    </submittedName>
</protein>
<evidence type="ECO:0000313" key="5">
    <source>
        <dbReference type="Proteomes" id="UP000011021"/>
    </source>
</evidence>
<organism evidence="4 5">
    <name type="scientific">Lautropia mirabilis ATCC 51599</name>
    <dbReference type="NCBI Taxonomy" id="887898"/>
    <lineage>
        <taxon>Bacteria</taxon>
        <taxon>Pseudomonadati</taxon>
        <taxon>Pseudomonadota</taxon>
        <taxon>Betaproteobacteria</taxon>
        <taxon>Burkholderiales</taxon>
        <taxon>Burkholderiaceae</taxon>
        <taxon>Lautropia</taxon>
    </lineage>
</organism>
<sequence length="387" mass="40353">MTGETRPDGMMAPVHLRLAGVALALSQAGCASVSGTNGGDAAGTGAAAGKDAASSAASASAATSAATDAATSAAGDALKAAGVPTDLSVDNVTGGVKLSHLTTYDPKDPLQAYNRVMFAFNERADQYALKPVAKAYRFITPKPVQFVVGNFFSNLGDLWTGFNNLLQGKGKAAASDTARFFVNSTLGFLGFADVATEMGLEKHNEDFGQTLGWWGVPSGPYFVIPLLGPSTIRDAASRPVDTYGQPYMWQDGHDALKWSLWTVDKVHTRASLLDAEGALNDAALDKYTLMRDGWLARRRNQVYDGDPPDEDDAADPYGDDPYADDPYADDPTQDESDSGAADDASAQSAADKASDAASDVSDKASDVVDKVKEVTKKKAGKAAGSGS</sequence>
<accession>E7S0X0</accession>
<evidence type="ECO:0000313" key="4">
    <source>
        <dbReference type="EMBL" id="EFV93626.1"/>
    </source>
</evidence>
<name>E7S0X0_9BURK</name>
<gene>
    <name evidence="4" type="ORF">HMPREF0551_2522</name>
</gene>
<feature type="compositionally biased region" description="Acidic residues" evidence="3">
    <location>
        <begin position="306"/>
        <end position="337"/>
    </location>
</feature>
<dbReference type="PANTHER" id="PTHR30035:SF3">
    <property type="entry name" value="INTERMEMBRANE PHOSPHOLIPID TRANSPORT SYSTEM LIPOPROTEIN MLAA"/>
    <property type="match status" value="1"/>
</dbReference>
<evidence type="ECO:0000256" key="1">
    <source>
        <dbReference type="ARBA" id="ARBA00010634"/>
    </source>
</evidence>
<dbReference type="STRING" id="887898.HMPREF0551_2522"/>
<dbReference type="AlphaFoldDB" id="E7S0X0"/>
<dbReference type="PANTHER" id="PTHR30035">
    <property type="entry name" value="LIPOPROTEIN VACJ-RELATED"/>
    <property type="match status" value="1"/>
</dbReference>
<proteinExistence type="inferred from homology"/>
<dbReference type="GO" id="GO:0016020">
    <property type="term" value="C:membrane"/>
    <property type="evidence" value="ECO:0007669"/>
    <property type="project" value="InterPro"/>
</dbReference>
<comment type="similarity">
    <text evidence="1">Belongs to the MlaA family.</text>
</comment>
<keyword evidence="2" id="KW-0732">Signal</keyword>
<dbReference type="Proteomes" id="UP000011021">
    <property type="component" value="Unassembled WGS sequence"/>
</dbReference>
<dbReference type="PRINTS" id="PR01805">
    <property type="entry name" value="VACJLIPOPROT"/>
</dbReference>
<dbReference type="EMBL" id="AEQP01000024">
    <property type="protein sequence ID" value="EFV93626.1"/>
    <property type="molecule type" value="Genomic_DNA"/>
</dbReference>
<dbReference type="InterPro" id="IPR007428">
    <property type="entry name" value="MlaA"/>
</dbReference>
<feature type="region of interest" description="Disordered" evidence="3">
    <location>
        <begin position="300"/>
        <end position="387"/>
    </location>
</feature>
<reference evidence="4 5" key="1">
    <citation type="submission" date="2010-12" db="EMBL/GenBank/DDBJ databases">
        <authorList>
            <person name="Muzny D."/>
            <person name="Qin X."/>
            <person name="Deng J."/>
            <person name="Jiang H."/>
            <person name="Liu Y."/>
            <person name="Qu J."/>
            <person name="Song X.-Z."/>
            <person name="Zhang L."/>
            <person name="Thornton R."/>
            <person name="Coyle M."/>
            <person name="Francisco L."/>
            <person name="Jackson L."/>
            <person name="Javaid M."/>
            <person name="Korchina V."/>
            <person name="Kovar C."/>
            <person name="Mata R."/>
            <person name="Mathew T."/>
            <person name="Ngo R."/>
            <person name="Nguyen L."/>
            <person name="Nguyen N."/>
            <person name="Okwuonu G."/>
            <person name="Ongeri F."/>
            <person name="Pham C."/>
            <person name="Simmons D."/>
            <person name="Wilczek-Boney K."/>
            <person name="Hale W."/>
            <person name="Jakkamsetti A."/>
            <person name="Pham P."/>
            <person name="Ruth R."/>
            <person name="San Lucas F."/>
            <person name="Warren J."/>
            <person name="Zhang J."/>
            <person name="Zhao Z."/>
            <person name="Zhou C."/>
            <person name="Zhu D."/>
            <person name="Lee S."/>
            <person name="Bess C."/>
            <person name="Blankenburg K."/>
            <person name="Forbes L."/>
            <person name="Fu Q."/>
            <person name="Gubbala S."/>
            <person name="Hirani K."/>
            <person name="Jayaseelan J.C."/>
            <person name="Lara F."/>
            <person name="Munidasa M."/>
            <person name="Palculict T."/>
            <person name="Patil S."/>
            <person name="Pu L.-L."/>
            <person name="Saada N."/>
            <person name="Tang L."/>
            <person name="Weissenberger G."/>
            <person name="Zhu Y."/>
            <person name="Hemphill L."/>
            <person name="Shang Y."/>
            <person name="Youmans B."/>
            <person name="Ayvaz T."/>
            <person name="Ross M."/>
            <person name="Santibanez J."/>
            <person name="Aqrawi P."/>
            <person name="Gross S."/>
            <person name="Joshi V."/>
            <person name="Fowler G."/>
            <person name="Nazareth L."/>
            <person name="Reid J."/>
            <person name="Worley K."/>
            <person name="Petrosino J."/>
            <person name="Highlander S."/>
            <person name="Gibbs R."/>
        </authorList>
    </citation>
    <scope>NUCLEOTIDE SEQUENCE [LARGE SCALE GENOMIC DNA]</scope>
    <source>
        <strain evidence="4 5">ATCC 51599</strain>
    </source>
</reference>
<comment type="caution">
    <text evidence="4">The sequence shown here is derived from an EMBL/GenBank/DDBJ whole genome shotgun (WGS) entry which is preliminary data.</text>
</comment>
<dbReference type="eggNOG" id="COG2853">
    <property type="taxonomic scope" value="Bacteria"/>
</dbReference>
<keyword evidence="5" id="KW-1185">Reference proteome</keyword>
<dbReference type="GO" id="GO:0120010">
    <property type="term" value="P:intermembrane phospholipid transfer"/>
    <property type="evidence" value="ECO:0007669"/>
    <property type="project" value="TreeGrafter"/>
</dbReference>
<evidence type="ECO:0000256" key="2">
    <source>
        <dbReference type="ARBA" id="ARBA00022729"/>
    </source>
</evidence>
<feature type="compositionally biased region" description="Basic and acidic residues" evidence="3">
    <location>
        <begin position="360"/>
        <end position="376"/>
    </location>
</feature>
<evidence type="ECO:0000256" key="3">
    <source>
        <dbReference type="SAM" id="MobiDB-lite"/>
    </source>
</evidence>
<feature type="compositionally biased region" description="Low complexity" evidence="3">
    <location>
        <begin position="338"/>
        <end position="359"/>
    </location>
</feature>
<dbReference type="Pfam" id="PF04333">
    <property type="entry name" value="MlaA"/>
    <property type="match status" value="1"/>
</dbReference>